<dbReference type="InterPro" id="IPR029063">
    <property type="entry name" value="SAM-dependent_MTases_sf"/>
</dbReference>
<evidence type="ECO:0000256" key="4">
    <source>
        <dbReference type="ARBA" id="ARBA00022679"/>
    </source>
</evidence>
<sequence>MRDFELIELGPGTGRLLTDLLPTVQKLRASPASLTLFEASSELRQVQSKALATLSNAPKPRWASTLSEALDNPNEQPVIIIAHEFFDALPVHVLHKVPSKTGTESQWREQLVDIVEDPNPGEPQFRFVLSRAATPAVALAQSVCTIQPQTDSKVLEVCADGMSTARRLAELIHRRGGAALIIDYGSDTLRGNTVRALSKHAITDVLASPGESDITADVNFGHLRHAVSGVPSMRLWSSISQREFLLRLGAAERFRMIARSVVATDESDEEIDNRLLRLQQDYDRIVGVGEQNMGTVYKVAVIANEKEGVPFGFANRSG</sequence>
<protein>
    <recommendedName>
        <fullName evidence="7">Protein arginine methyltransferase NDUFAF7</fullName>
        <ecNumber evidence="7">2.1.1.320</ecNumber>
    </recommendedName>
</protein>
<evidence type="ECO:0000256" key="3">
    <source>
        <dbReference type="ARBA" id="ARBA00022603"/>
    </source>
</evidence>
<reference evidence="8 9" key="1">
    <citation type="journal article" date="2018" name="Mol. Biol. Evol.">
        <title>Analysis of the draft genome of the red seaweed Gracilariopsis chorda provides insights into genome size evolution in Rhodophyta.</title>
        <authorList>
            <person name="Lee J."/>
            <person name="Yang E.C."/>
            <person name="Graf L."/>
            <person name="Yang J.H."/>
            <person name="Qiu H."/>
            <person name="Zel Zion U."/>
            <person name="Chan C.X."/>
            <person name="Stephens T.G."/>
            <person name="Weber A.P.M."/>
            <person name="Boo G.H."/>
            <person name="Boo S.M."/>
            <person name="Kim K.M."/>
            <person name="Shin Y."/>
            <person name="Jung M."/>
            <person name="Lee S.J."/>
            <person name="Yim H.S."/>
            <person name="Lee J.H."/>
            <person name="Bhattacharya D."/>
            <person name="Yoon H.S."/>
        </authorList>
    </citation>
    <scope>NUCLEOTIDE SEQUENCE [LARGE SCALE GENOMIC DNA]</scope>
    <source>
        <strain evidence="8 9">SKKU-2015</strain>
        <tissue evidence="8">Whole body</tissue>
    </source>
</reference>
<dbReference type="Pfam" id="PF02636">
    <property type="entry name" value="Methyltransf_28"/>
    <property type="match status" value="1"/>
</dbReference>
<dbReference type="EMBL" id="NBIV01000135">
    <property type="protein sequence ID" value="PXF43164.1"/>
    <property type="molecule type" value="Genomic_DNA"/>
</dbReference>
<keyword evidence="3 7" id="KW-0489">Methyltransferase</keyword>
<comment type="similarity">
    <text evidence="2 7">Belongs to the NDUFAF7 family.</text>
</comment>
<dbReference type="AlphaFoldDB" id="A0A2V3IM55"/>
<dbReference type="PANTHER" id="PTHR12049:SF7">
    <property type="entry name" value="PROTEIN ARGININE METHYLTRANSFERASE NDUFAF7, MITOCHONDRIAL"/>
    <property type="match status" value="1"/>
</dbReference>
<evidence type="ECO:0000313" key="8">
    <source>
        <dbReference type="EMBL" id="PXF43164.1"/>
    </source>
</evidence>
<dbReference type="EC" id="2.1.1.320" evidence="7"/>
<dbReference type="InterPro" id="IPR038375">
    <property type="entry name" value="NDUFAF7_sf"/>
</dbReference>
<keyword evidence="5 7" id="KW-0496">Mitochondrion</keyword>
<gene>
    <name evidence="8" type="ORF">BWQ96_07108</name>
</gene>
<accession>A0A2V3IM55</accession>
<dbReference type="GO" id="GO:0005739">
    <property type="term" value="C:mitochondrion"/>
    <property type="evidence" value="ECO:0007669"/>
    <property type="project" value="UniProtKB-SubCell"/>
</dbReference>
<evidence type="ECO:0000256" key="6">
    <source>
        <dbReference type="ARBA" id="ARBA00048612"/>
    </source>
</evidence>
<evidence type="ECO:0000313" key="9">
    <source>
        <dbReference type="Proteomes" id="UP000247409"/>
    </source>
</evidence>
<dbReference type="Proteomes" id="UP000247409">
    <property type="component" value="Unassembled WGS sequence"/>
</dbReference>
<comment type="function">
    <text evidence="7">Arginine methyltransferase involved in the assembly or stability of mitochondrial NADH:ubiquinone oxidoreductase complex (complex I).</text>
</comment>
<comment type="subcellular location">
    <subcellularLocation>
        <location evidence="1 7">Mitochondrion</location>
    </subcellularLocation>
</comment>
<organism evidence="8 9">
    <name type="scientific">Gracilariopsis chorda</name>
    <dbReference type="NCBI Taxonomy" id="448386"/>
    <lineage>
        <taxon>Eukaryota</taxon>
        <taxon>Rhodophyta</taxon>
        <taxon>Florideophyceae</taxon>
        <taxon>Rhodymeniophycidae</taxon>
        <taxon>Gracilariales</taxon>
        <taxon>Gracilariaceae</taxon>
        <taxon>Gracilariopsis</taxon>
    </lineage>
</organism>
<name>A0A2V3IM55_9FLOR</name>
<evidence type="ECO:0000256" key="7">
    <source>
        <dbReference type="RuleBase" id="RU364114"/>
    </source>
</evidence>
<comment type="caution">
    <text evidence="8">The sequence shown here is derived from an EMBL/GenBank/DDBJ whole genome shotgun (WGS) entry which is preliminary data.</text>
</comment>
<evidence type="ECO:0000256" key="1">
    <source>
        <dbReference type="ARBA" id="ARBA00004173"/>
    </source>
</evidence>
<dbReference type="STRING" id="448386.A0A2V3IM55"/>
<evidence type="ECO:0000256" key="2">
    <source>
        <dbReference type="ARBA" id="ARBA00005891"/>
    </source>
</evidence>
<evidence type="ECO:0000256" key="5">
    <source>
        <dbReference type="ARBA" id="ARBA00023128"/>
    </source>
</evidence>
<dbReference type="InterPro" id="IPR003788">
    <property type="entry name" value="NDUFAF7"/>
</dbReference>
<dbReference type="GO" id="GO:0035243">
    <property type="term" value="F:protein-arginine omega-N symmetric methyltransferase activity"/>
    <property type="evidence" value="ECO:0007669"/>
    <property type="project" value="UniProtKB-EC"/>
</dbReference>
<proteinExistence type="inferred from homology"/>
<dbReference type="GO" id="GO:0032259">
    <property type="term" value="P:methylation"/>
    <property type="evidence" value="ECO:0007669"/>
    <property type="project" value="UniProtKB-KW"/>
</dbReference>
<dbReference type="GO" id="GO:0032981">
    <property type="term" value="P:mitochondrial respiratory chain complex I assembly"/>
    <property type="evidence" value="ECO:0007669"/>
    <property type="project" value="TreeGrafter"/>
</dbReference>
<dbReference type="OrthoDB" id="438553at2759"/>
<dbReference type="SUPFAM" id="SSF53335">
    <property type="entry name" value="S-adenosyl-L-methionine-dependent methyltransferases"/>
    <property type="match status" value="1"/>
</dbReference>
<keyword evidence="4 7" id="KW-0808">Transferase</keyword>
<keyword evidence="9" id="KW-1185">Reference proteome</keyword>
<dbReference type="PANTHER" id="PTHR12049">
    <property type="entry name" value="PROTEIN ARGININE METHYLTRANSFERASE NDUFAF7, MITOCHONDRIAL"/>
    <property type="match status" value="1"/>
</dbReference>
<comment type="catalytic activity">
    <reaction evidence="6 7">
        <text>L-arginyl-[protein] + 2 S-adenosyl-L-methionine = N(omega),N(omega)'-dimethyl-L-arginyl-[protein] + 2 S-adenosyl-L-homocysteine + 2 H(+)</text>
        <dbReference type="Rhea" id="RHEA:48108"/>
        <dbReference type="Rhea" id="RHEA-COMP:10532"/>
        <dbReference type="Rhea" id="RHEA-COMP:11992"/>
        <dbReference type="ChEBI" id="CHEBI:15378"/>
        <dbReference type="ChEBI" id="CHEBI:29965"/>
        <dbReference type="ChEBI" id="CHEBI:57856"/>
        <dbReference type="ChEBI" id="CHEBI:59789"/>
        <dbReference type="ChEBI" id="CHEBI:88221"/>
        <dbReference type="EC" id="2.1.1.320"/>
    </reaction>
</comment>
<dbReference type="Gene3D" id="3.40.50.12710">
    <property type="match status" value="1"/>
</dbReference>